<gene>
    <name evidence="3" type="ORF">KYE_12211</name>
</gene>
<evidence type="ECO:0000256" key="1">
    <source>
        <dbReference type="ARBA" id="ARBA00023172"/>
    </source>
</evidence>
<dbReference type="SUPFAM" id="SSF56349">
    <property type="entry name" value="DNA breaking-rejoining enzymes"/>
    <property type="match status" value="1"/>
</dbReference>
<dbReference type="InterPro" id="IPR002104">
    <property type="entry name" value="Integrase_catalytic"/>
</dbReference>
<proteinExistence type="predicted"/>
<dbReference type="Pfam" id="PF00589">
    <property type="entry name" value="Phage_integrase"/>
    <property type="match status" value="1"/>
</dbReference>
<dbReference type="GO" id="GO:0015074">
    <property type="term" value="P:DNA integration"/>
    <property type="evidence" value="ECO:0007669"/>
    <property type="project" value="InterPro"/>
</dbReference>
<dbReference type="InterPro" id="IPR011010">
    <property type="entry name" value="DNA_brk_join_enz"/>
</dbReference>
<accession>G6YUA0</accession>
<dbReference type="PROSITE" id="PS51898">
    <property type="entry name" value="TYR_RECOMBINASE"/>
    <property type="match status" value="1"/>
</dbReference>
<dbReference type="CDD" id="cd00397">
    <property type="entry name" value="DNA_BRE_C"/>
    <property type="match status" value="1"/>
</dbReference>
<evidence type="ECO:0000313" key="4">
    <source>
        <dbReference type="Proteomes" id="UP000003208"/>
    </source>
</evidence>
<dbReference type="NCBIfam" id="NF041502">
    <property type="entry name" value="integrase_1"/>
    <property type="match status" value="1"/>
</dbReference>
<dbReference type="AlphaFoldDB" id="G6YUA0"/>
<dbReference type="RefSeq" id="WP_008173611.1">
    <property type="nucleotide sequence ID" value="NZ_AGTR01000045.1"/>
</dbReference>
<evidence type="ECO:0000313" key="3">
    <source>
        <dbReference type="EMBL" id="EHJ04230.1"/>
    </source>
</evidence>
<dbReference type="GO" id="GO:0006310">
    <property type="term" value="P:DNA recombination"/>
    <property type="evidence" value="ECO:0007669"/>
    <property type="project" value="UniProtKB-KW"/>
</dbReference>
<dbReference type="InterPro" id="IPR048120">
    <property type="entry name" value="Integrase-like"/>
</dbReference>
<protein>
    <submittedName>
        <fullName evidence="3">Phage integrase</fullName>
    </submittedName>
</protein>
<reference evidence="3 4" key="1">
    <citation type="journal article" date="2012" name="J. Bacteriol.">
        <title>Genome sequence of deep-sea manganese-oxidizing bacterium Marinobacter manganoxydans MnI7-9.</title>
        <authorList>
            <person name="Wang H."/>
            <person name="Li H."/>
            <person name="Shao Z."/>
            <person name="Liao S."/>
            <person name="Johnstone L."/>
            <person name="Rensing C."/>
            <person name="Wang G."/>
        </authorList>
    </citation>
    <scope>NUCLEOTIDE SEQUENCE [LARGE SCALE GENOMIC DNA]</scope>
    <source>
        <strain evidence="3 4">MnI7-9</strain>
    </source>
</reference>
<dbReference type="Proteomes" id="UP000003208">
    <property type="component" value="Unassembled WGS sequence"/>
</dbReference>
<dbReference type="InterPro" id="IPR013762">
    <property type="entry name" value="Integrase-like_cat_sf"/>
</dbReference>
<keyword evidence="1" id="KW-0233">DNA recombination</keyword>
<feature type="domain" description="Tyr recombinase" evidence="2">
    <location>
        <begin position="165"/>
        <end position="386"/>
    </location>
</feature>
<evidence type="ECO:0000259" key="2">
    <source>
        <dbReference type="PROSITE" id="PS51898"/>
    </source>
</evidence>
<dbReference type="EMBL" id="AGTR01000045">
    <property type="protein sequence ID" value="EHJ04230.1"/>
    <property type="molecule type" value="Genomic_DNA"/>
</dbReference>
<sequence>MTLAFHSQIEVDELRALLETEFVNINDYRYRPIDPIWRLTNNSKLHIQMDSISEIFPIEKRPYFRIALAHYAKGRSGSTVSNVCQALWFVHKSFPNEDMLSEAGFLSIRAGTRKSHEWRLSTIRGFFRYWHNIGYWGVSKEFLASIADMRLESNSKFTAIRNSDPHIGPYSPLESQAIFDCMNNALSAGTIDLTDYFSVYLLLTTAQRPVQLAALRFSDFYRRNNKFYVNVPEAKGRGVPFRGRFTEHEIPEDVHIAMRLHRQRVYDEMGEGAESLDLPVFPNYGEFRRSPVSTQAELTIDHYLPSTSLSDACTRVEREIQARSERTGETIHLTPKRFRSTMGTDMAREGYGAAVIAAKLGHADLQHVGAYVESQPEFAELINKAVGSMLAPLAQAFAGTLIRDEGEAVRGNDPASRIRTVDGSKTVGNCGSYGFCGVNAPVGCYTCNRFQPWVDAPHHEVMDALLEERQRILDVTGDKTIAAQSDRSILAVADVIQQCSDLKGAQA</sequence>
<dbReference type="PATRIC" id="fig|1094979.3.peg.2365"/>
<dbReference type="GO" id="GO:0003677">
    <property type="term" value="F:DNA binding"/>
    <property type="evidence" value="ECO:0007669"/>
    <property type="project" value="InterPro"/>
</dbReference>
<organism evidence="3 4">
    <name type="scientific">Marinobacter manganoxydans MnI7-9</name>
    <dbReference type="NCBI Taxonomy" id="1094979"/>
    <lineage>
        <taxon>Bacteria</taxon>
        <taxon>Pseudomonadati</taxon>
        <taxon>Pseudomonadota</taxon>
        <taxon>Gammaproteobacteria</taxon>
        <taxon>Pseudomonadales</taxon>
        <taxon>Marinobacteraceae</taxon>
        <taxon>Marinobacter</taxon>
    </lineage>
</organism>
<name>G6YUA0_9GAMM</name>
<dbReference type="Gene3D" id="1.10.443.10">
    <property type="entry name" value="Intergrase catalytic core"/>
    <property type="match status" value="1"/>
</dbReference>
<keyword evidence="4" id="KW-1185">Reference proteome</keyword>